<dbReference type="PIRSF" id="PIRSF001455">
    <property type="entry name" value="DHQ_synth"/>
    <property type="match status" value="1"/>
</dbReference>
<evidence type="ECO:0000259" key="21">
    <source>
        <dbReference type="Pfam" id="PF24621"/>
    </source>
</evidence>
<evidence type="ECO:0000259" key="20">
    <source>
        <dbReference type="Pfam" id="PF01761"/>
    </source>
</evidence>
<feature type="domain" description="3-dehydroquinate synthase C-terminal" evidence="21">
    <location>
        <begin position="180"/>
        <end position="329"/>
    </location>
</feature>
<dbReference type="GO" id="GO:0003856">
    <property type="term" value="F:3-dehydroquinate synthase activity"/>
    <property type="evidence" value="ECO:0007669"/>
    <property type="project" value="UniProtKB-UniRule"/>
</dbReference>
<dbReference type="SUPFAM" id="SSF56796">
    <property type="entry name" value="Dehydroquinate synthase-like"/>
    <property type="match status" value="1"/>
</dbReference>
<accession>E0TB44</accession>
<evidence type="ECO:0000256" key="11">
    <source>
        <dbReference type="ARBA" id="ARBA00022605"/>
    </source>
</evidence>
<dbReference type="InterPro" id="IPR050071">
    <property type="entry name" value="Dehydroquinate_synthase"/>
</dbReference>
<keyword evidence="13 19" id="KW-0547">Nucleotide-binding</keyword>
<evidence type="ECO:0000256" key="15">
    <source>
        <dbReference type="ARBA" id="ARBA00023027"/>
    </source>
</evidence>
<name>E0TB44_PARBH</name>
<comment type="caution">
    <text evidence="19">Lacks conserved residue(s) required for the propagation of feature annotation.</text>
</comment>
<proteinExistence type="inferred from homology"/>
<evidence type="ECO:0000256" key="16">
    <source>
        <dbReference type="ARBA" id="ARBA00023141"/>
    </source>
</evidence>
<dbReference type="UniPathway" id="UPA00053">
    <property type="reaction ID" value="UER00085"/>
</dbReference>
<keyword evidence="15 19" id="KW-0520">NAD</keyword>
<comment type="pathway">
    <text evidence="6 19">Metabolic intermediate biosynthesis; chorismate biosynthesis; chorismate from D-erythrose 4-phosphate and phosphoenolpyruvate: step 2/7.</text>
</comment>
<reference evidence="23" key="1">
    <citation type="submission" date="2010-08" db="EMBL/GenBank/DDBJ databases">
        <title>Genome sequence of Parvularcula bermudensis HTCC2503.</title>
        <authorList>
            <person name="Kang D.-M."/>
            <person name="Oh H.-M."/>
            <person name="Cho J.-C."/>
        </authorList>
    </citation>
    <scope>NUCLEOTIDE SEQUENCE [LARGE SCALE GENOMIC DNA]</scope>
    <source>
        <strain evidence="23">ATCC BAA-594 / HTCC2503 / KCTC 12087</strain>
    </source>
</reference>
<comment type="cofactor">
    <cofactor evidence="19">
        <name>Co(2+)</name>
        <dbReference type="ChEBI" id="CHEBI:48828"/>
    </cofactor>
    <cofactor evidence="19">
        <name>Zn(2+)</name>
        <dbReference type="ChEBI" id="CHEBI:29105"/>
    </cofactor>
    <text evidence="19">Binds 1 divalent metal cation per subunit. Can use either Co(2+) or Zn(2+).</text>
</comment>
<feature type="binding site" evidence="19">
    <location>
        <position position="246"/>
    </location>
    <ligand>
        <name>Zn(2+)</name>
        <dbReference type="ChEBI" id="CHEBI:29105"/>
    </ligand>
</feature>
<evidence type="ECO:0000256" key="10">
    <source>
        <dbReference type="ARBA" id="ARBA00022490"/>
    </source>
</evidence>
<dbReference type="GO" id="GO:0008652">
    <property type="term" value="P:amino acid biosynthetic process"/>
    <property type="evidence" value="ECO:0007669"/>
    <property type="project" value="UniProtKB-KW"/>
</dbReference>
<feature type="domain" description="3-dehydroquinate synthase N-terminal" evidence="20">
    <location>
        <begin position="66"/>
        <end position="178"/>
    </location>
</feature>
<comment type="similarity">
    <text evidence="7 19">Belongs to the sugar phosphate cyclases superfamily. Dehydroquinate synthase family.</text>
</comment>
<feature type="binding site" evidence="19">
    <location>
        <position position="183"/>
    </location>
    <ligand>
        <name>Zn(2+)</name>
        <dbReference type="ChEBI" id="CHEBI:29105"/>
    </ligand>
</feature>
<comment type="function">
    <text evidence="4 19">Catalyzes the conversion of 3-deoxy-D-arabino-heptulosonate 7-phosphate (DAHP) to dehydroquinate (DHQ).</text>
</comment>
<keyword evidence="16 19" id="KW-0057">Aromatic amino acid biosynthesis</keyword>
<dbReference type="Pfam" id="PF01761">
    <property type="entry name" value="DHQ_synthase"/>
    <property type="match status" value="1"/>
</dbReference>
<feature type="binding site" evidence="19">
    <location>
        <begin position="128"/>
        <end position="129"/>
    </location>
    <ligand>
        <name>NAD(+)</name>
        <dbReference type="ChEBI" id="CHEBI:57540"/>
    </ligand>
</feature>
<dbReference type="HAMAP" id="MF_00110">
    <property type="entry name" value="DHQ_synthase"/>
    <property type="match status" value="1"/>
</dbReference>
<dbReference type="CDD" id="cd08195">
    <property type="entry name" value="DHQS"/>
    <property type="match status" value="1"/>
</dbReference>
<evidence type="ECO:0000256" key="18">
    <source>
        <dbReference type="ARBA" id="ARBA00023285"/>
    </source>
</evidence>
<dbReference type="HOGENOM" id="CLU_001201_0_2_5"/>
<dbReference type="eggNOG" id="COG0337">
    <property type="taxonomic scope" value="Bacteria"/>
</dbReference>
<evidence type="ECO:0000256" key="17">
    <source>
        <dbReference type="ARBA" id="ARBA00023239"/>
    </source>
</evidence>
<evidence type="ECO:0000256" key="2">
    <source>
        <dbReference type="ARBA" id="ARBA00001911"/>
    </source>
</evidence>
<evidence type="ECO:0000256" key="7">
    <source>
        <dbReference type="ARBA" id="ARBA00005412"/>
    </source>
</evidence>
<dbReference type="InterPro" id="IPR016037">
    <property type="entry name" value="DHQ_synth_AroB"/>
</dbReference>
<comment type="cofactor">
    <cofactor evidence="2 19">
        <name>NAD(+)</name>
        <dbReference type="ChEBI" id="CHEBI:57540"/>
    </cofactor>
</comment>
<dbReference type="InterPro" id="IPR056179">
    <property type="entry name" value="DHQS_C"/>
</dbReference>
<comment type="cofactor">
    <cofactor evidence="3">
        <name>Zn(2+)</name>
        <dbReference type="ChEBI" id="CHEBI:29105"/>
    </cofactor>
</comment>
<dbReference type="GO" id="GO:0005737">
    <property type="term" value="C:cytoplasm"/>
    <property type="evidence" value="ECO:0007669"/>
    <property type="project" value="UniProtKB-SubCell"/>
</dbReference>
<dbReference type="GO" id="GO:0009073">
    <property type="term" value="P:aromatic amino acid family biosynthetic process"/>
    <property type="evidence" value="ECO:0007669"/>
    <property type="project" value="UniProtKB-KW"/>
</dbReference>
<dbReference type="InterPro" id="IPR030963">
    <property type="entry name" value="DHQ_synth_fam"/>
</dbReference>
<evidence type="ECO:0000256" key="1">
    <source>
        <dbReference type="ARBA" id="ARBA00001393"/>
    </source>
</evidence>
<keyword evidence="17 19" id="KW-0456">Lyase</keyword>
<evidence type="ECO:0000256" key="6">
    <source>
        <dbReference type="ARBA" id="ARBA00004661"/>
    </source>
</evidence>
<feature type="binding site" evidence="19">
    <location>
        <position position="150"/>
    </location>
    <ligand>
        <name>NAD(+)</name>
        <dbReference type="ChEBI" id="CHEBI:57540"/>
    </ligand>
</feature>
<keyword evidence="12 19" id="KW-0479">Metal-binding</keyword>
<evidence type="ECO:0000313" key="22">
    <source>
        <dbReference type="EMBL" id="ADM08253.1"/>
    </source>
</evidence>
<evidence type="ECO:0000256" key="4">
    <source>
        <dbReference type="ARBA" id="ARBA00003485"/>
    </source>
</evidence>
<evidence type="ECO:0000256" key="19">
    <source>
        <dbReference type="HAMAP-Rule" id="MF_00110"/>
    </source>
</evidence>
<dbReference type="InterPro" id="IPR030960">
    <property type="entry name" value="DHQS/DOIS_N"/>
</dbReference>
<dbReference type="GO" id="GO:0000166">
    <property type="term" value="F:nucleotide binding"/>
    <property type="evidence" value="ECO:0007669"/>
    <property type="project" value="UniProtKB-KW"/>
</dbReference>
<reference evidence="22 23" key="2">
    <citation type="journal article" date="2011" name="J. Bacteriol.">
        <title>Complete genome sequence of strain HTCC2503T of Parvularcula bermudensis, the type species of the order "Parvularculales" in the class Alphaproteobacteria.</title>
        <authorList>
            <person name="Oh H.M."/>
            <person name="Kang I."/>
            <person name="Vergin K.L."/>
            <person name="Kang D."/>
            <person name="Rhee K.H."/>
            <person name="Giovannoni S.J."/>
            <person name="Cho J.C."/>
        </authorList>
    </citation>
    <scope>NUCLEOTIDE SEQUENCE [LARGE SCALE GENOMIC DNA]</scope>
    <source>
        <strain evidence="23">ATCC BAA-594 / HTCC2503 / KCTC 12087</strain>
    </source>
</reference>
<dbReference type="PANTHER" id="PTHR43622">
    <property type="entry name" value="3-DEHYDROQUINATE SYNTHASE"/>
    <property type="match status" value="1"/>
</dbReference>
<keyword evidence="14 19" id="KW-0862">Zinc</keyword>
<evidence type="ECO:0000256" key="8">
    <source>
        <dbReference type="ARBA" id="ARBA00013031"/>
    </source>
</evidence>
<evidence type="ECO:0000313" key="23">
    <source>
        <dbReference type="Proteomes" id="UP000001302"/>
    </source>
</evidence>
<organism evidence="22 23">
    <name type="scientific">Parvularcula bermudensis (strain ATCC BAA-594 / HTCC2503 / KCTC 12087)</name>
    <dbReference type="NCBI Taxonomy" id="314260"/>
    <lineage>
        <taxon>Bacteria</taxon>
        <taxon>Pseudomonadati</taxon>
        <taxon>Pseudomonadota</taxon>
        <taxon>Alphaproteobacteria</taxon>
        <taxon>Parvularculales</taxon>
        <taxon>Parvularculaceae</taxon>
        <taxon>Parvularcula</taxon>
    </lineage>
</organism>
<evidence type="ECO:0000256" key="12">
    <source>
        <dbReference type="ARBA" id="ARBA00022723"/>
    </source>
</evidence>
<comment type="catalytic activity">
    <reaction evidence="1 19">
        <text>7-phospho-2-dehydro-3-deoxy-D-arabino-heptonate = 3-dehydroquinate + phosphate</text>
        <dbReference type="Rhea" id="RHEA:21968"/>
        <dbReference type="ChEBI" id="CHEBI:32364"/>
        <dbReference type="ChEBI" id="CHEBI:43474"/>
        <dbReference type="ChEBI" id="CHEBI:58394"/>
        <dbReference type="EC" id="4.2.3.4"/>
    </reaction>
</comment>
<feature type="binding site" evidence="19">
    <location>
        <position position="264"/>
    </location>
    <ligand>
        <name>Zn(2+)</name>
        <dbReference type="ChEBI" id="CHEBI:29105"/>
    </ligand>
</feature>
<dbReference type="STRING" id="314260.PB2503_00862"/>
<keyword evidence="11 19" id="KW-0028">Amino-acid biosynthesis</keyword>
<comment type="subcellular location">
    <subcellularLocation>
        <location evidence="5 19">Cytoplasm</location>
    </subcellularLocation>
</comment>
<dbReference type="Gene3D" id="1.20.1090.10">
    <property type="entry name" value="Dehydroquinate synthase-like - alpha domain"/>
    <property type="match status" value="1"/>
</dbReference>
<feature type="binding site" evidence="19">
    <location>
        <position position="141"/>
    </location>
    <ligand>
        <name>NAD(+)</name>
        <dbReference type="ChEBI" id="CHEBI:57540"/>
    </ligand>
</feature>
<dbReference type="NCBIfam" id="TIGR01357">
    <property type="entry name" value="aroB"/>
    <property type="match status" value="1"/>
</dbReference>
<evidence type="ECO:0000256" key="9">
    <source>
        <dbReference type="ARBA" id="ARBA00017684"/>
    </source>
</evidence>
<evidence type="ECO:0000256" key="13">
    <source>
        <dbReference type="ARBA" id="ARBA00022741"/>
    </source>
</evidence>
<dbReference type="RefSeq" id="WP_013299227.1">
    <property type="nucleotide sequence ID" value="NC_014414.1"/>
</dbReference>
<dbReference type="GO" id="GO:0009423">
    <property type="term" value="P:chorismate biosynthetic process"/>
    <property type="evidence" value="ECO:0007669"/>
    <property type="project" value="UniProtKB-UniRule"/>
</dbReference>
<dbReference type="AlphaFoldDB" id="E0TB44"/>
<keyword evidence="23" id="KW-1185">Reference proteome</keyword>
<dbReference type="OrthoDB" id="9806583at2"/>
<sequence length="371" mass="38968">MTLRRVPVALGERSYDVVIGPGALGQSVERLREIVGGGQAAIVADDTVWAQHGHQVSALLAEAPVITVPPGEGSKSFASFERVAEALLAANVGRDGTVIAFGGGVVGDLAGFAAATLRRGCRFVQIPTTLLAMVDSSVGGKTAINARAGKNLVGAFYQPALVVADTSLLHSLPNRELRAGYAEILKYGFLGNRAFADYLETNGKVILDQSPDELAYAIEVSVQEKARIVAADEREKGERALLNLGHTFGHALEAAAGYDGRLLHGEGVAVGMTLAARFSADCGMITEAEAKRVERMIADSGLPTRPQDIPGLITSAAEQRAFMQQDKKVEAGQLRLVLLEAIGAARLVRSVDETALMAFLTTAFSTVSSAS</sequence>
<dbReference type="FunFam" id="3.40.50.1970:FF:000007">
    <property type="entry name" value="Pentafunctional AROM polypeptide"/>
    <property type="match status" value="1"/>
</dbReference>
<gene>
    <name evidence="19" type="primary">aroB</name>
    <name evidence="22" type="ordered locus">PB2503_00862</name>
</gene>
<keyword evidence="10 19" id="KW-0963">Cytoplasm</keyword>
<dbReference type="EMBL" id="CP002156">
    <property type="protein sequence ID" value="ADM08253.1"/>
    <property type="molecule type" value="Genomic_DNA"/>
</dbReference>
<dbReference type="PANTHER" id="PTHR43622:SF7">
    <property type="entry name" value="3-DEHYDROQUINATE SYNTHASE, CHLOROPLASTIC"/>
    <property type="match status" value="1"/>
</dbReference>
<dbReference type="GO" id="GO:0046872">
    <property type="term" value="F:metal ion binding"/>
    <property type="evidence" value="ECO:0007669"/>
    <property type="project" value="UniProtKB-KW"/>
</dbReference>
<dbReference type="Gene3D" id="3.40.50.1970">
    <property type="match status" value="1"/>
</dbReference>
<dbReference type="EC" id="4.2.3.4" evidence="8 19"/>
<evidence type="ECO:0000256" key="14">
    <source>
        <dbReference type="ARBA" id="ARBA00022833"/>
    </source>
</evidence>
<evidence type="ECO:0000256" key="3">
    <source>
        <dbReference type="ARBA" id="ARBA00001947"/>
    </source>
</evidence>
<evidence type="ECO:0000256" key="5">
    <source>
        <dbReference type="ARBA" id="ARBA00004496"/>
    </source>
</evidence>
<keyword evidence="18 19" id="KW-0170">Cobalt</keyword>
<feature type="binding site" evidence="19">
    <location>
        <begin position="104"/>
        <end position="108"/>
    </location>
    <ligand>
        <name>NAD(+)</name>
        <dbReference type="ChEBI" id="CHEBI:57540"/>
    </ligand>
</feature>
<protein>
    <recommendedName>
        <fullName evidence="9 19">3-dehydroquinate synthase</fullName>
        <shortName evidence="19">DHQS</shortName>
        <ecNumber evidence="8 19">4.2.3.4</ecNumber>
    </recommendedName>
</protein>
<dbReference type="Proteomes" id="UP000001302">
    <property type="component" value="Chromosome"/>
</dbReference>
<dbReference type="Pfam" id="PF24621">
    <property type="entry name" value="DHQS_C"/>
    <property type="match status" value="1"/>
</dbReference>
<dbReference type="KEGG" id="pbr:PB2503_00862"/>